<dbReference type="Proteomes" id="UP001597459">
    <property type="component" value="Unassembled WGS sequence"/>
</dbReference>
<dbReference type="PANTHER" id="PTHR33841:SF1">
    <property type="entry name" value="DNA METHYLTRANSFERASE A"/>
    <property type="match status" value="1"/>
</dbReference>
<accession>A0ABW5NDU2</accession>
<evidence type="ECO:0000256" key="1">
    <source>
        <dbReference type="ARBA" id="ARBA00011900"/>
    </source>
</evidence>
<dbReference type="RefSeq" id="WP_378254825.1">
    <property type="nucleotide sequence ID" value="NZ_JBHSJV010000001.1"/>
</dbReference>
<evidence type="ECO:0000256" key="5">
    <source>
        <dbReference type="ARBA" id="ARBA00047942"/>
    </source>
</evidence>
<dbReference type="InterPro" id="IPR002052">
    <property type="entry name" value="DNA_methylase_N6_adenine_CS"/>
</dbReference>
<keyword evidence="4" id="KW-0949">S-adenosyl-L-methionine</keyword>
<dbReference type="PANTHER" id="PTHR33841">
    <property type="entry name" value="DNA METHYLTRANSFERASE YEEA-RELATED"/>
    <property type="match status" value="1"/>
</dbReference>
<gene>
    <name evidence="8" type="ORF">ACFSTE_18040</name>
</gene>
<dbReference type="Pfam" id="PF07669">
    <property type="entry name" value="Eco57I"/>
    <property type="match status" value="1"/>
</dbReference>
<dbReference type="InterPro" id="IPR011639">
    <property type="entry name" value="MethylTrfase_TaqI-like_dom"/>
</dbReference>
<dbReference type="EMBL" id="JBHULX010000039">
    <property type="protein sequence ID" value="MFD2592743.1"/>
    <property type="molecule type" value="Genomic_DNA"/>
</dbReference>
<dbReference type="PROSITE" id="PS00092">
    <property type="entry name" value="N6_MTASE"/>
    <property type="match status" value="1"/>
</dbReference>
<protein>
    <recommendedName>
        <fullName evidence="1">site-specific DNA-methyltransferase (adenine-specific)</fullName>
        <ecNumber evidence="1">2.1.1.72</ecNumber>
    </recommendedName>
</protein>
<name>A0ABW5NDU2_9FLAO</name>
<proteinExistence type="predicted"/>
<feature type="domain" description="Restriction endonuclease type I HsdR N-terminal" evidence="6">
    <location>
        <begin position="34"/>
        <end position="150"/>
    </location>
</feature>
<evidence type="ECO:0000256" key="3">
    <source>
        <dbReference type="ARBA" id="ARBA00022679"/>
    </source>
</evidence>
<dbReference type="SUPFAM" id="SSF53335">
    <property type="entry name" value="S-adenosyl-L-methionine-dependent methyltransferases"/>
    <property type="match status" value="1"/>
</dbReference>
<evidence type="ECO:0000256" key="4">
    <source>
        <dbReference type="ARBA" id="ARBA00022691"/>
    </source>
</evidence>
<dbReference type="EC" id="2.1.1.72" evidence="1"/>
<evidence type="ECO:0000259" key="6">
    <source>
        <dbReference type="Pfam" id="PF04313"/>
    </source>
</evidence>
<dbReference type="Gene3D" id="3.40.50.150">
    <property type="entry name" value="Vaccinia Virus protein VP39"/>
    <property type="match status" value="1"/>
</dbReference>
<feature type="domain" description="Type II methyltransferase M.TaqI-like" evidence="7">
    <location>
        <begin position="454"/>
        <end position="651"/>
    </location>
</feature>
<comment type="caution">
    <text evidence="8">The sequence shown here is derived from an EMBL/GenBank/DDBJ whole genome shotgun (WGS) entry which is preliminary data.</text>
</comment>
<evidence type="ECO:0000259" key="7">
    <source>
        <dbReference type="Pfam" id="PF07669"/>
    </source>
</evidence>
<dbReference type="InterPro" id="IPR050953">
    <property type="entry name" value="N4_N6_ade-DNA_methylase"/>
</dbReference>
<reference evidence="9" key="1">
    <citation type="journal article" date="2019" name="Int. J. Syst. Evol. Microbiol.">
        <title>The Global Catalogue of Microorganisms (GCM) 10K type strain sequencing project: providing services to taxonomists for standard genome sequencing and annotation.</title>
        <authorList>
            <consortium name="The Broad Institute Genomics Platform"/>
            <consortium name="The Broad Institute Genome Sequencing Center for Infectious Disease"/>
            <person name="Wu L."/>
            <person name="Ma J."/>
        </authorList>
    </citation>
    <scope>NUCLEOTIDE SEQUENCE [LARGE SCALE GENOMIC DNA]</scope>
    <source>
        <strain evidence="9">KCTC 42423</strain>
    </source>
</reference>
<evidence type="ECO:0000313" key="8">
    <source>
        <dbReference type="EMBL" id="MFD2592743.1"/>
    </source>
</evidence>
<keyword evidence="9" id="KW-1185">Reference proteome</keyword>
<dbReference type="GO" id="GO:0008168">
    <property type="term" value="F:methyltransferase activity"/>
    <property type="evidence" value="ECO:0007669"/>
    <property type="project" value="UniProtKB-KW"/>
</dbReference>
<keyword evidence="2 8" id="KW-0489">Methyltransferase</keyword>
<dbReference type="InterPro" id="IPR007409">
    <property type="entry name" value="Restrct_endonuc_type1_HsdR_N"/>
</dbReference>
<organism evidence="8 9">
    <name type="scientific">Aquimarina hainanensis</name>
    <dbReference type="NCBI Taxonomy" id="1578017"/>
    <lineage>
        <taxon>Bacteria</taxon>
        <taxon>Pseudomonadati</taxon>
        <taxon>Bacteroidota</taxon>
        <taxon>Flavobacteriia</taxon>
        <taxon>Flavobacteriales</taxon>
        <taxon>Flavobacteriaceae</taxon>
        <taxon>Aquimarina</taxon>
    </lineage>
</organism>
<evidence type="ECO:0000313" key="9">
    <source>
        <dbReference type="Proteomes" id="UP001597459"/>
    </source>
</evidence>
<dbReference type="Gene3D" id="3.90.1570.30">
    <property type="match status" value="1"/>
</dbReference>
<dbReference type="Pfam" id="PF04313">
    <property type="entry name" value="HSDR_N"/>
    <property type="match status" value="1"/>
</dbReference>
<evidence type="ECO:0000256" key="2">
    <source>
        <dbReference type="ARBA" id="ARBA00022603"/>
    </source>
</evidence>
<comment type="catalytic activity">
    <reaction evidence="5">
        <text>a 2'-deoxyadenosine in DNA + S-adenosyl-L-methionine = an N(6)-methyl-2'-deoxyadenosine in DNA + S-adenosyl-L-homocysteine + H(+)</text>
        <dbReference type="Rhea" id="RHEA:15197"/>
        <dbReference type="Rhea" id="RHEA-COMP:12418"/>
        <dbReference type="Rhea" id="RHEA-COMP:12419"/>
        <dbReference type="ChEBI" id="CHEBI:15378"/>
        <dbReference type="ChEBI" id="CHEBI:57856"/>
        <dbReference type="ChEBI" id="CHEBI:59789"/>
        <dbReference type="ChEBI" id="CHEBI:90615"/>
        <dbReference type="ChEBI" id="CHEBI:90616"/>
        <dbReference type="EC" id="2.1.1.72"/>
    </reaction>
</comment>
<dbReference type="GO" id="GO:0032259">
    <property type="term" value="P:methylation"/>
    <property type="evidence" value="ECO:0007669"/>
    <property type="project" value="UniProtKB-KW"/>
</dbReference>
<sequence>MAYIITHTKEEGLAQIKKLVRKFHDGIKDFKEAKYNETLLRSDFLDPLLMSLGWDVFNQEGKSQFLRYVIQEESIEVDDSDSKKSPDYTLRVERGERKLFVEAKKPSVKISESSKAAFQTKRYGWNGNLGISVLSNFDELIIYDCRNKPNNEDNEHVGRVRVFKYSEFISAFDELYDLISFDSACNGRIDELFSTYERTGEAFDDYFLQQIENWRSELAESAIKKNNELTSEDINFLIQRLLNRIVFLRICEDRTIEKFETLKNISDYEELKELFIQSDKKYNSGLFDFIEDSLSLVIDIETETLLKIFNELYFPQSPFNFSVVDPTILSQIYERFLGSRVEITNTRQLSIVSEPEVSASNGVVPTPKIIVENIVTETLLPLFEDKSLDELKNLKVADICCGSGTFLISVFDFFIQQYSNRVEEEGIENNELTHKLSDGTHILTLKTKREILTNNIHGVDVNPYAVEVTEFSLLLKLLEGENEKSIDDFISTYKEKILPSLSNNLKCGNSLVDEKFYEFLPSALEDDNILFRVKPFDWNTEFPFLNESNGFDAIIGNPPYVRIQNLVKYSPEEVLYYQSTTSDYSVAKKDSIDKYYVFIQRAIELLNPKGYLGYIIPNKFFIIKAGKALRKFIKENSYLSKIVHFGVTQVFPDKLTYTAILILQKEELDQFDFKRVQHISSSSLTSDVGVRKYEQAEFSQEPWVFLSEETEVVLKKMYSDDTAELGSLADLTVGLQTSADKIYIFKPTEETESTYKFEQTGQVWEIEKDICQSCIYGLTLRLFDTISENAKMIFPYSISDGKAEIIQEEVLQENFPLAWKYLNHHKAKLEQRSINGSKDPKWYQFGRSQSLTKFHSGEKLIWSVIANQPTYVLDNQNLQFTGGGNGPYYSLINQSDLSILYFLAILGHPIVERMVQAGASEFQGNYYSHGKQFLERIPIKLISSDTDKEKYEEIIKTVKELIKAKSKFNSLYGAKRIVYQRKLDTLNSKLITIINELYGISSSDYDTVINDEMFSNELIAEE</sequence>
<dbReference type="PRINTS" id="PR00507">
    <property type="entry name" value="N12N6MTFRASE"/>
</dbReference>
<keyword evidence="3" id="KW-0808">Transferase</keyword>
<dbReference type="InterPro" id="IPR029063">
    <property type="entry name" value="SAM-dependent_MTases_sf"/>
</dbReference>